<evidence type="ECO:0000256" key="1">
    <source>
        <dbReference type="ARBA" id="ARBA00005801"/>
    </source>
</evidence>
<organism evidence="4 5">
    <name type="scientific">Cryobacterium ruanii</name>
    <dbReference type="NCBI Taxonomy" id="1259197"/>
    <lineage>
        <taxon>Bacteria</taxon>
        <taxon>Bacillati</taxon>
        <taxon>Actinomycetota</taxon>
        <taxon>Actinomycetes</taxon>
        <taxon>Micrococcales</taxon>
        <taxon>Microbacteriaceae</taxon>
        <taxon>Cryobacterium</taxon>
    </lineage>
</organism>
<dbReference type="Gene3D" id="1.20.120.1220">
    <property type="match status" value="1"/>
</dbReference>
<feature type="domain" description="Prepilin type IV endopeptidase peptidase" evidence="3">
    <location>
        <begin position="68"/>
        <end position="177"/>
    </location>
</feature>
<protein>
    <submittedName>
        <fullName evidence="4">Prepilin peptidase</fullName>
    </submittedName>
</protein>
<keyword evidence="2" id="KW-0472">Membrane</keyword>
<feature type="transmembrane region" description="Helical" evidence="2">
    <location>
        <begin position="157"/>
        <end position="183"/>
    </location>
</feature>
<dbReference type="GO" id="GO:0006465">
    <property type="term" value="P:signal peptide processing"/>
    <property type="evidence" value="ECO:0007669"/>
    <property type="project" value="TreeGrafter"/>
</dbReference>
<dbReference type="GO" id="GO:0005886">
    <property type="term" value="C:plasma membrane"/>
    <property type="evidence" value="ECO:0007669"/>
    <property type="project" value="TreeGrafter"/>
</dbReference>
<feature type="transmembrane region" description="Helical" evidence="2">
    <location>
        <begin position="114"/>
        <end position="136"/>
    </location>
</feature>
<comment type="similarity">
    <text evidence="1">Belongs to the peptidase A24 family.</text>
</comment>
<evidence type="ECO:0000313" key="4">
    <source>
        <dbReference type="EMBL" id="TFD66736.1"/>
    </source>
</evidence>
<dbReference type="OrthoDB" id="2087435at2"/>
<dbReference type="InterPro" id="IPR000045">
    <property type="entry name" value="Prepilin_IV_endopep_pep"/>
</dbReference>
<feature type="transmembrane region" description="Helical" evidence="2">
    <location>
        <begin position="63"/>
        <end position="82"/>
    </location>
</feature>
<dbReference type="Proteomes" id="UP000298154">
    <property type="component" value="Unassembled WGS sequence"/>
</dbReference>
<gene>
    <name evidence="4" type="ORF">E3T47_06050</name>
</gene>
<feature type="transmembrane region" description="Helical" evidence="2">
    <location>
        <begin position="36"/>
        <end position="57"/>
    </location>
</feature>
<sequence length="210" mass="21389">MEVWFPVALAVLGASSGVPLTRAAERMLRGGRRFGWPVQVVVGASTGALVAGVAFVLGPVEELPAYLYLVGIAVVLAVVDITEKRLPNAIIYPSLVALPALLTAAAWVTNQWPALLGAALGAAALFALYLLLALVAPGGIGLGDVKLAAVIGFPLGYLGWTPVFVGGFSGFLIGSLVSLAAIAARRATLTSSLPFGPSMLAGAFVGVFFS</sequence>
<proteinExistence type="inferred from homology"/>
<name>A0A4R9APB0_9MICO</name>
<dbReference type="PANTHER" id="PTHR30487">
    <property type="entry name" value="TYPE 4 PREPILIN-LIKE PROTEINS LEADER PEPTIDE-PROCESSING ENZYME"/>
    <property type="match status" value="1"/>
</dbReference>
<evidence type="ECO:0000256" key="2">
    <source>
        <dbReference type="SAM" id="Phobius"/>
    </source>
</evidence>
<dbReference type="Pfam" id="PF01478">
    <property type="entry name" value="Peptidase_A24"/>
    <property type="match status" value="1"/>
</dbReference>
<feature type="transmembrane region" description="Helical" evidence="2">
    <location>
        <begin position="89"/>
        <end position="108"/>
    </location>
</feature>
<keyword evidence="2" id="KW-1133">Transmembrane helix</keyword>
<comment type="caution">
    <text evidence="4">The sequence shown here is derived from an EMBL/GenBank/DDBJ whole genome shotgun (WGS) entry which is preliminary data.</text>
</comment>
<reference evidence="4 5" key="1">
    <citation type="submission" date="2019-03" db="EMBL/GenBank/DDBJ databases">
        <title>Genomics of glacier-inhabiting Cryobacterium strains.</title>
        <authorList>
            <person name="Liu Q."/>
            <person name="Xin Y.-H."/>
        </authorList>
    </citation>
    <scope>NUCLEOTIDE SEQUENCE [LARGE SCALE GENOMIC DNA]</scope>
    <source>
        <strain evidence="4 5">Sr36</strain>
    </source>
</reference>
<feature type="transmembrane region" description="Helical" evidence="2">
    <location>
        <begin position="189"/>
        <end position="209"/>
    </location>
</feature>
<dbReference type="InterPro" id="IPR050882">
    <property type="entry name" value="Prepilin_peptidase/N-MTase"/>
</dbReference>
<evidence type="ECO:0000313" key="5">
    <source>
        <dbReference type="Proteomes" id="UP000298154"/>
    </source>
</evidence>
<evidence type="ECO:0000259" key="3">
    <source>
        <dbReference type="Pfam" id="PF01478"/>
    </source>
</evidence>
<dbReference type="GO" id="GO:0004190">
    <property type="term" value="F:aspartic-type endopeptidase activity"/>
    <property type="evidence" value="ECO:0007669"/>
    <property type="project" value="InterPro"/>
</dbReference>
<dbReference type="EMBL" id="SOHK01000009">
    <property type="protein sequence ID" value="TFD66736.1"/>
    <property type="molecule type" value="Genomic_DNA"/>
</dbReference>
<dbReference type="AlphaFoldDB" id="A0A4R9APB0"/>
<keyword evidence="5" id="KW-1185">Reference proteome</keyword>
<keyword evidence="2" id="KW-0812">Transmembrane</keyword>
<accession>A0A4R9APB0</accession>
<dbReference type="PANTHER" id="PTHR30487:SF0">
    <property type="entry name" value="PREPILIN LEADER PEPTIDASE_N-METHYLTRANSFERASE-RELATED"/>
    <property type="match status" value="1"/>
</dbReference>